<feature type="domain" description="Bacteriophage T5 Orf172 DNA-binding" evidence="1">
    <location>
        <begin position="16"/>
        <end position="96"/>
    </location>
</feature>
<dbReference type="EMBL" id="JBHUFD010000006">
    <property type="protein sequence ID" value="MFD1874322.1"/>
    <property type="molecule type" value="Genomic_DNA"/>
</dbReference>
<dbReference type="Proteomes" id="UP001597197">
    <property type="component" value="Unassembled WGS sequence"/>
</dbReference>
<dbReference type="Pfam" id="PF10544">
    <property type="entry name" value="T5orf172"/>
    <property type="match status" value="1"/>
</dbReference>
<reference evidence="3" key="1">
    <citation type="journal article" date="2019" name="Int. J. Syst. Evol. Microbiol.">
        <title>The Global Catalogue of Microorganisms (GCM) 10K type strain sequencing project: providing services to taxonomists for standard genome sequencing and annotation.</title>
        <authorList>
            <consortium name="The Broad Institute Genomics Platform"/>
            <consortium name="The Broad Institute Genome Sequencing Center for Infectious Disease"/>
            <person name="Wu L."/>
            <person name="Ma J."/>
        </authorList>
    </citation>
    <scope>NUCLEOTIDE SEQUENCE [LARGE SCALE GENOMIC DNA]</scope>
    <source>
        <strain evidence="3">CGMCC 1.15795</strain>
    </source>
</reference>
<organism evidence="2 3">
    <name type="scientific">Hymenobacter bucti</name>
    <dbReference type="NCBI Taxonomy" id="1844114"/>
    <lineage>
        <taxon>Bacteria</taxon>
        <taxon>Pseudomonadati</taxon>
        <taxon>Bacteroidota</taxon>
        <taxon>Cytophagia</taxon>
        <taxon>Cytophagales</taxon>
        <taxon>Hymenobacteraceae</taxon>
        <taxon>Hymenobacter</taxon>
    </lineage>
</organism>
<keyword evidence="3" id="KW-1185">Reference proteome</keyword>
<proteinExistence type="predicted"/>
<sequence>MKRAAWLAQQRGRKAVLYVIRVYSKEEEAFYKVGITYNLAARFRRIRADYHWRTLARYSSYRAEHIWNLEQAIHRDFAHLSYSPAASFSGHTECYAEVKAILAALPAGTFFLKPVNCDI</sequence>
<accession>A0ABW4QXJ7</accession>
<evidence type="ECO:0000313" key="2">
    <source>
        <dbReference type="EMBL" id="MFD1874322.1"/>
    </source>
</evidence>
<evidence type="ECO:0000313" key="3">
    <source>
        <dbReference type="Proteomes" id="UP001597197"/>
    </source>
</evidence>
<comment type="caution">
    <text evidence="2">The sequence shown here is derived from an EMBL/GenBank/DDBJ whole genome shotgun (WGS) entry which is preliminary data.</text>
</comment>
<name>A0ABW4QXJ7_9BACT</name>
<evidence type="ECO:0000259" key="1">
    <source>
        <dbReference type="Pfam" id="PF10544"/>
    </source>
</evidence>
<gene>
    <name evidence="2" type="ORF">ACFSDX_17890</name>
</gene>
<protein>
    <submittedName>
        <fullName evidence="2">GIY-YIG nuclease family protein</fullName>
    </submittedName>
</protein>
<dbReference type="InterPro" id="IPR018306">
    <property type="entry name" value="Phage_T5_Orf172_DNA-bd"/>
</dbReference>
<dbReference type="RefSeq" id="WP_382316018.1">
    <property type="nucleotide sequence ID" value="NZ_JBHUFD010000006.1"/>
</dbReference>